<dbReference type="PROSITE" id="PS51007">
    <property type="entry name" value="CYTC"/>
    <property type="match status" value="1"/>
</dbReference>
<dbReference type="InterPro" id="IPR011041">
    <property type="entry name" value="Quinoprot_gluc/sorb_DH_b-prop"/>
</dbReference>
<name>A0ABS9BEL8_9BACT</name>
<protein>
    <submittedName>
        <fullName evidence="7">PQQ-dependent sugar dehydrogenase</fullName>
    </submittedName>
</protein>
<evidence type="ECO:0000256" key="1">
    <source>
        <dbReference type="ARBA" id="ARBA00022617"/>
    </source>
</evidence>
<keyword evidence="2 4" id="KW-0479">Metal-binding</keyword>
<accession>A0ABS9BEL8</accession>
<dbReference type="InterPro" id="IPR009056">
    <property type="entry name" value="Cyt_c-like_dom"/>
</dbReference>
<dbReference type="InterPro" id="IPR011042">
    <property type="entry name" value="6-blade_b-propeller_TolB-like"/>
</dbReference>
<dbReference type="SUPFAM" id="SSF46626">
    <property type="entry name" value="Cytochrome c"/>
    <property type="match status" value="1"/>
</dbReference>
<keyword evidence="3 4" id="KW-0408">Iron</keyword>
<keyword evidence="5" id="KW-0732">Signal</keyword>
<evidence type="ECO:0000259" key="6">
    <source>
        <dbReference type="PROSITE" id="PS51007"/>
    </source>
</evidence>
<proteinExistence type="predicted"/>
<dbReference type="InterPro" id="IPR051459">
    <property type="entry name" value="Cytochrome_c-type_DH"/>
</dbReference>
<dbReference type="InterPro" id="IPR036909">
    <property type="entry name" value="Cyt_c-like_dom_sf"/>
</dbReference>
<keyword evidence="1 4" id="KW-0349">Heme</keyword>
<dbReference type="Proteomes" id="UP001200145">
    <property type="component" value="Unassembled WGS sequence"/>
</dbReference>
<dbReference type="SUPFAM" id="SSF50952">
    <property type="entry name" value="Soluble quinoprotein glucose dehydrogenase"/>
    <property type="match status" value="1"/>
</dbReference>
<organism evidence="7 8">
    <name type="scientific">Flavihumibacter fluminis</name>
    <dbReference type="NCBI Taxonomy" id="2909236"/>
    <lineage>
        <taxon>Bacteria</taxon>
        <taxon>Pseudomonadati</taxon>
        <taxon>Bacteroidota</taxon>
        <taxon>Chitinophagia</taxon>
        <taxon>Chitinophagales</taxon>
        <taxon>Chitinophagaceae</taxon>
        <taxon>Flavihumibacter</taxon>
    </lineage>
</organism>
<dbReference type="PANTHER" id="PTHR35008:SF8">
    <property type="entry name" value="ALCOHOL DEHYDROGENASE CYTOCHROME C SUBUNIT"/>
    <property type="match status" value="1"/>
</dbReference>
<gene>
    <name evidence="7" type="ORF">L0U88_05875</name>
</gene>
<feature type="domain" description="Cytochrome c" evidence="6">
    <location>
        <begin position="463"/>
        <end position="552"/>
    </location>
</feature>
<dbReference type="Pfam" id="PF00034">
    <property type="entry name" value="Cytochrom_C"/>
    <property type="match status" value="1"/>
</dbReference>
<dbReference type="InterPro" id="IPR054539">
    <property type="entry name" value="Beta-prop_PDH"/>
</dbReference>
<comment type="caution">
    <text evidence="7">The sequence shown here is derived from an EMBL/GenBank/DDBJ whole genome shotgun (WGS) entry which is preliminary data.</text>
</comment>
<evidence type="ECO:0000256" key="4">
    <source>
        <dbReference type="PROSITE-ProRule" id="PRU00433"/>
    </source>
</evidence>
<evidence type="ECO:0000313" key="7">
    <source>
        <dbReference type="EMBL" id="MCF1714149.1"/>
    </source>
</evidence>
<dbReference type="Pfam" id="PF22807">
    <property type="entry name" value="TrAA12"/>
    <property type="match status" value="2"/>
</dbReference>
<evidence type="ECO:0000256" key="2">
    <source>
        <dbReference type="ARBA" id="ARBA00022723"/>
    </source>
</evidence>
<dbReference type="RefSeq" id="WP_234864676.1">
    <property type="nucleotide sequence ID" value="NZ_JAKEVY010000001.1"/>
</dbReference>
<feature type="signal peptide" evidence="5">
    <location>
        <begin position="1"/>
        <end position="22"/>
    </location>
</feature>
<dbReference type="Gene3D" id="2.120.10.30">
    <property type="entry name" value="TolB, C-terminal domain"/>
    <property type="match status" value="1"/>
</dbReference>
<sequence>MRRIKLLGLVVLLICTSGISPTTLPKADPENGGLFLPDGFEAVVVVDSLRERARHITVNTNGDIYVKLRFPDSIGGNAAIRDTNGDGKADQVVKFGNYEDKGSYGTAMKVHNGYIYFSSELYVFRQKLEPGKLVPTGPIETVVIDDHAHGRHEHIAKPIAFDKKGNIYVAFGAPNNNCQEKNRVPGSPGINPCPWLDDHGGVWKFDANKLNQRQEDGVRYATGLRSIVGMDWNHADDALYVVHHGRDDLYRLYPDLYTPWQSAMLPSEEFLKLKEGDDAGWPYYYYDQLVGKRILAPEYGGDGKIADSSGKYVDPLIGFPGHWAPNDLFFYTGDQFPAHYKNGAFIAFHGSTNRAPYPQAGYIIVFVPFKNNQPTGEWEVFADGFAEVDPIVNVNNARYRPMGISMGPDGSMYFSDTEHGKIWRVMYTGKKKFGKKQLASMEARKLQAHIRTPDIKKDDLEAGLVTNSEKIYNRYCSGCHQKNGQGDGNRFPPLGNTDWVTGDKNRLIRLVLMGMDGPIEVNGKPYNSNMPQHRFLKDDDIAQVLTYIRSQFGNSASAISPEEVSEVRKELNTQTGSK</sequence>
<evidence type="ECO:0000256" key="3">
    <source>
        <dbReference type="ARBA" id="ARBA00023004"/>
    </source>
</evidence>
<feature type="chain" id="PRO_5045247623" evidence="5">
    <location>
        <begin position="23"/>
        <end position="578"/>
    </location>
</feature>
<reference evidence="7 8" key="1">
    <citation type="submission" date="2022-01" db="EMBL/GenBank/DDBJ databases">
        <title>Flavihumibacter sp. nov., isolated from sediment of a river.</title>
        <authorList>
            <person name="Liu H."/>
        </authorList>
    </citation>
    <scope>NUCLEOTIDE SEQUENCE [LARGE SCALE GENOMIC DNA]</scope>
    <source>
        <strain evidence="7 8">RY-1</strain>
    </source>
</reference>
<evidence type="ECO:0000256" key="5">
    <source>
        <dbReference type="SAM" id="SignalP"/>
    </source>
</evidence>
<dbReference type="EMBL" id="JAKEVY010000001">
    <property type="protein sequence ID" value="MCF1714149.1"/>
    <property type="molecule type" value="Genomic_DNA"/>
</dbReference>
<keyword evidence="8" id="KW-1185">Reference proteome</keyword>
<dbReference type="Gene3D" id="1.10.760.10">
    <property type="entry name" value="Cytochrome c-like domain"/>
    <property type="match status" value="1"/>
</dbReference>
<dbReference type="PANTHER" id="PTHR35008">
    <property type="entry name" value="BLL4482 PROTEIN-RELATED"/>
    <property type="match status" value="1"/>
</dbReference>
<evidence type="ECO:0000313" key="8">
    <source>
        <dbReference type="Proteomes" id="UP001200145"/>
    </source>
</evidence>